<dbReference type="EMBL" id="LR796176">
    <property type="protein sequence ID" value="CAB4123872.1"/>
    <property type="molecule type" value="Genomic_DNA"/>
</dbReference>
<protein>
    <submittedName>
        <fullName evidence="2">Uncharacterized protein</fullName>
    </submittedName>
</protein>
<reference evidence="2" key="1">
    <citation type="submission" date="2020-04" db="EMBL/GenBank/DDBJ databases">
        <authorList>
            <person name="Chiriac C."/>
            <person name="Salcher M."/>
            <person name="Ghai R."/>
            <person name="Kavagutti S V."/>
        </authorList>
    </citation>
    <scope>NUCLEOTIDE SEQUENCE</scope>
</reference>
<proteinExistence type="predicted"/>
<organism evidence="2">
    <name type="scientific">uncultured Caudovirales phage</name>
    <dbReference type="NCBI Taxonomy" id="2100421"/>
    <lineage>
        <taxon>Viruses</taxon>
        <taxon>Duplodnaviria</taxon>
        <taxon>Heunggongvirae</taxon>
        <taxon>Uroviricota</taxon>
        <taxon>Caudoviricetes</taxon>
        <taxon>Peduoviridae</taxon>
        <taxon>Maltschvirus</taxon>
        <taxon>Maltschvirus maltsch</taxon>
    </lineage>
</organism>
<evidence type="ECO:0000313" key="1">
    <source>
        <dbReference type="EMBL" id="CAB4121770.1"/>
    </source>
</evidence>
<dbReference type="EMBL" id="LR796152">
    <property type="protein sequence ID" value="CAB4121770.1"/>
    <property type="molecule type" value="Genomic_DNA"/>
</dbReference>
<gene>
    <name evidence="3" type="ORF">UFOVP220_64</name>
    <name evidence="1" type="ORF">UFOVP26_24</name>
    <name evidence="2" type="ORF">UFOVP44_73</name>
</gene>
<name>A0A6J5KRJ2_9CAUD</name>
<sequence length="66" mass="7468">MSVPTLYEEINRKALETLESLVGRHRDGGITDNEFTIALGTMYDCLAGLADKEIVQYVEMAYINER</sequence>
<evidence type="ECO:0000313" key="3">
    <source>
        <dbReference type="EMBL" id="CAB5219318.1"/>
    </source>
</evidence>
<evidence type="ECO:0000313" key="2">
    <source>
        <dbReference type="EMBL" id="CAB4123872.1"/>
    </source>
</evidence>
<accession>A0A6J5KRJ2</accession>
<dbReference type="EMBL" id="LR798268">
    <property type="protein sequence ID" value="CAB5219318.1"/>
    <property type="molecule type" value="Genomic_DNA"/>
</dbReference>